<protein>
    <submittedName>
        <fullName evidence="1">Uncharacterized protein</fullName>
    </submittedName>
</protein>
<evidence type="ECO:0000313" key="1">
    <source>
        <dbReference type="EMBL" id="MBO8416452.1"/>
    </source>
</evidence>
<reference evidence="1" key="2">
    <citation type="journal article" date="2021" name="PeerJ">
        <title>Extensive microbial diversity within the chicken gut microbiome revealed by metagenomics and culture.</title>
        <authorList>
            <person name="Gilroy R."/>
            <person name="Ravi A."/>
            <person name="Getino M."/>
            <person name="Pursley I."/>
            <person name="Horton D.L."/>
            <person name="Alikhan N.F."/>
            <person name="Baker D."/>
            <person name="Gharbi K."/>
            <person name="Hall N."/>
            <person name="Watson M."/>
            <person name="Adriaenssens E.M."/>
            <person name="Foster-Nyarko E."/>
            <person name="Jarju S."/>
            <person name="Secka A."/>
            <person name="Antonio M."/>
            <person name="Oren A."/>
            <person name="Chaudhuri R.R."/>
            <person name="La Ragione R."/>
            <person name="Hildebrand F."/>
            <person name="Pallen M.J."/>
        </authorList>
    </citation>
    <scope>NUCLEOTIDE SEQUENCE</scope>
    <source>
        <strain evidence="1">17213</strain>
    </source>
</reference>
<organism evidence="1 2">
    <name type="scientific">Candidatus Avisuccinivibrio stercorigallinarum</name>
    <dbReference type="NCBI Taxonomy" id="2840704"/>
    <lineage>
        <taxon>Bacteria</taxon>
        <taxon>Pseudomonadati</taxon>
        <taxon>Pseudomonadota</taxon>
        <taxon>Gammaproteobacteria</taxon>
        <taxon>Aeromonadales</taxon>
        <taxon>Succinivibrionaceae</taxon>
        <taxon>Succinivibrionaceae incertae sedis</taxon>
        <taxon>Candidatus Avisuccinivibrio</taxon>
    </lineage>
</organism>
<proteinExistence type="predicted"/>
<dbReference type="Proteomes" id="UP000823631">
    <property type="component" value="Unassembled WGS sequence"/>
</dbReference>
<accession>A0A9D9GR51</accession>
<reference evidence="1" key="1">
    <citation type="submission" date="2020-10" db="EMBL/GenBank/DDBJ databases">
        <authorList>
            <person name="Gilroy R."/>
        </authorList>
    </citation>
    <scope>NUCLEOTIDE SEQUENCE</scope>
    <source>
        <strain evidence="1">17213</strain>
    </source>
</reference>
<name>A0A9D9GR51_9GAMM</name>
<sequence length="49" mass="5512">MDLQHEAIAVMIINYPNHALVKKYLKKKGNLKKQEEIKARKAAAPAPAQ</sequence>
<dbReference type="AlphaFoldDB" id="A0A9D9GR51"/>
<comment type="caution">
    <text evidence="1">The sequence shown here is derived from an EMBL/GenBank/DDBJ whole genome shotgun (WGS) entry which is preliminary data.</text>
</comment>
<dbReference type="EMBL" id="JADINH010000174">
    <property type="protein sequence ID" value="MBO8416452.1"/>
    <property type="molecule type" value="Genomic_DNA"/>
</dbReference>
<gene>
    <name evidence="1" type="ORF">IAB19_08740</name>
</gene>
<evidence type="ECO:0000313" key="2">
    <source>
        <dbReference type="Proteomes" id="UP000823631"/>
    </source>
</evidence>